<protein>
    <recommendedName>
        <fullName evidence="3">Toxin-antitoxin system, antitoxin component, PHD family</fullName>
    </recommendedName>
</protein>
<name>A0ABN0J2L7_9LEPT</name>
<reference evidence="1 2" key="1">
    <citation type="submission" date="2013-01" db="EMBL/GenBank/DDBJ databases">
        <authorList>
            <person name="Harkins D.M."/>
            <person name="Durkin A.S."/>
            <person name="Brinkac L.M."/>
            <person name="Haft D.H."/>
            <person name="Selengut J.D."/>
            <person name="Sanka R."/>
            <person name="DePew J."/>
            <person name="Purushe J."/>
            <person name="Whelen A.C."/>
            <person name="Vinetz J.M."/>
            <person name="Sutton G.G."/>
            <person name="Nierman W.C."/>
            <person name="Fouts D.E."/>
        </authorList>
    </citation>
    <scope>NUCLEOTIDE SEQUENCE [LARGE SCALE GENOMIC DNA]</scope>
    <source>
        <strain evidence="1 2">2007001578</strain>
    </source>
</reference>
<dbReference type="EMBL" id="AHMH02000058">
    <property type="protein sequence ID" value="EMN01179.1"/>
    <property type="molecule type" value="Genomic_DNA"/>
</dbReference>
<comment type="caution">
    <text evidence="1">The sequence shown here is derived from an EMBL/GenBank/DDBJ whole genome shotgun (WGS) entry which is preliminary data.</text>
</comment>
<gene>
    <name evidence="1" type="ORF">LEP1GSC035_0306</name>
</gene>
<organism evidence="1 2">
    <name type="scientific">Leptospira noguchii str. 2007001578</name>
    <dbReference type="NCBI Taxonomy" id="1049974"/>
    <lineage>
        <taxon>Bacteria</taxon>
        <taxon>Pseudomonadati</taxon>
        <taxon>Spirochaetota</taxon>
        <taxon>Spirochaetia</taxon>
        <taxon>Leptospirales</taxon>
        <taxon>Leptospiraceae</taxon>
        <taxon>Leptospira</taxon>
    </lineage>
</organism>
<accession>A0ABN0J2L7</accession>
<sequence length="73" mass="8551">MKQIILNVPDQKYSFLMELLRNLNFVKVQEIEEDKEPTKKEILAGITQGMKEVELHRQGKLKLKSAKQLLDEL</sequence>
<keyword evidence="2" id="KW-1185">Reference proteome</keyword>
<evidence type="ECO:0000313" key="1">
    <source>
        <dbReference type="EMBL" id="EMN01179.1"/>
    </source>
</evidence>
<dbReference type="Proteomes" id="UP000012099">
    <property type="component" value="Unassembled WGS sequence"/>
</dbReference>
<evidence type="ECO:0000313" key="2">
    <source>
        <dbReference type="Proteomes" id="UP000012099"/>
    </source>
</evidence>
<dbReference type="RefSeq" id="WP_004428919.1">
    <property type="nucleotide sequence ID" value="NZ_AHMH02000058.1"/>
</dbReference>
<evidence type="ECO:0008006" key="3">
    <source>
        <dbReference type="Google" id="ProtNLM"/>
    </source>
</evidence>
<proteinExistence type="predicted"/>